<keyword evidence="1" id="KW-0418">Kinase</keyword>
<dbReference type="RefSeq" id="WP_171501161.1">
    <property type="nucleotide sequence ID" value="NZ_WLYL01000001.1"/>
</dbReference>
<protein>
    <submittedName>
        <fullName evidence="1">Glutamate 5-kinase</fullName>
    </submittedName>
</protein>
<evidence type="ECO:0000313" key="1">
    <source>
        <dbReference type="EMBL" id="MTD09896.1"/>
    </source>
</evidence>
<gene>
    <name evidence="1" type="ORF">GIX10_00295</name>
</gene>
<evidence type="ECO:0000313" key="2">
    <source>
        <dbReference type="Proteomes" id="UP000473854"/>
    </source>
</evidence>
<sequence>MKDKIQSKLGKAFDKKLADAVHSFTCTKTIQSGQFDFATQTYPMQTIEAYSGRGVLFGSYKKDLVKPADYQVTDSKAVVLQNEVLKDGVEHKPQIGDVWVTSKGGFKVVNIGVDPTDSIWTCQLRKV</sequence>
<dbReference type="Proteomes" id="UP000473854">
    <property type="component" value="Unassembled WGS sequence"/>
</dbReference>
<proteinExistence type="predicted"/>
<dbReference type="AlphaFoldDB" id="A0A6L6GBN8"/>
<dbReference type="EMBL" id="WLYL01000001">
    <property type="protein sequence ID" value="MTD09896.1"/>
    <property type="molecule type" value="Genomic_DNA"/>
</dbReference>
<reference evidence="1 2" key="1">
    <citation type="submission" date="2019-11" db="EMBL/GenBank/DDBJ databases">
        <authorList>
            <person name="An D."/>
        </authorList>
    </citation>
    <scope>NUCLEOTIDE SEQUENCE [LARGE SCALE GENOMIC DNA]</scope>
    <source>
        <strain evidence="1 2">YIM 103518</strain>
    </source>
</reference>
<dbReference type="GO" id="GO:0016301">
    <property type="term" value="F:kinase activity"/>
    <property type="evidence" value="ECO:0007669"/>
    <property type="project" value="UniProtKB-KW"/>
</dbReference>
<comment type="caution">
    <text evidence="1">The sequence shown here is derived from an EMBL/GenBank/DDBJ whole genome shotgun (WGS) entry which is preliminary data.</text>
</comment>
<name>A0A6L6GBN8_9GAMM</name>
<keyword evidence="1" id="KW-0808">Transferase</keyword>
<organism evidence="1 2">
    <name type="scientific">Acinetobacter faecalis</name>
    <dbReference type="NCBI Taxonomy" id="2665161"/>
    <lineage>
        <taxon>Bacteria</taxon>
        <taxon>Pseudomonadati</taxon>
        <taxon>Pseudomonadota</taxon>
        <taxon>Gammaproteobacteria</taxon>
        <taxon>Moraxellales</taxon>
        <taxon>Moraxellaceae</taxon>
        <taxon>Acinetobacter</taxon>
    </lineage>
</organism>
<accession>A0A6L6GBN8</accession>